<dbReference type="InterPro" id="IPR010730">
    <property type="entry name" value="HET"/>
</dbReference>
<feature type="compositionally biased region" description="Basic and acidic residues" evidence="1">
    <location>
        <begin position="157"/>
        <end position="171"/>
    </location>
</feature>
<sequence>MRQCQTTHTKCQQVRARNNLNPFVPTRLVDVSTDRIHIIESAKAGLTNEPYVTLSHCWGKLEILRLIDDNKARLLDPKVGIEWHELTNTFRDAITVTRQMGIKYIWIDSLCIVQWSSVTAHGDFHQQGQLMHKVYRKSFFNIAAADSSDGSGGLFRPDLKQKDEGKKQEAIKERERNLPEVVELDGQENTKGNWYILQGDYWDRHLLDKILYTRGWVFQERMLAPRLLHFSKTQVLWDCATVSASEGLPAGLPAQLDIKSATERHWRERLSMIWEDSAAIGKVQELRAGTADDSLEGFWREAVRNYTRCELTSYTADRLKAIWGVAKLVRDGLREEDGDSSELEEYGSGLWRKNLYMQLSWRVVKPNTAEKVRPDDLAALHPSWSWASTIGEIELQPRNPSILEQCYKVKNHKGGKVEFEITPAEKDDLQPDLARKELAINGMVVKGFWDGKGKMVRSPAFAQDMLDNMDFFPDVVMAEEQVCYLLVLWANENRQGGGIVDHGDHLDEYSDCSDAELEVRLPEQVIHNSGSGLMLLADGREGTDRFRRIGAFRFHGLHKEETGLLVNPEAEKNIWIV</sequence>
<name>A0AAN7GU12_9PEZI</name>
<dbReference type="Proteomes" id="UP001301958">
    <property type="component" value="Unassembled WGS sequence"/>
</dbReference>
<evidence type="ECO:0000259" key="2">
    <source>
        <dbReference type="Pfam" id="PF06985"/>
    </source>
</evidence>
<reference evidence="3" key="2">
    <citation type="submission" date="2023-05" db="EMBL/GenBank/DDBJ databases">
        <authorList>
            <consortium name="Lawrence Berkeley National Laboratory"/>
            <person name="Steindorff A."/>
            <person name="Hensen N."/>
            <person name="Bonometti L."/>
            <person name="Westerberg I."/>
            <person name="Brannstrom I.O."/>
            <person name="Guillou S."/>
            <person name="Cros-Aarteil S."/>
            <person name="Calhoun S."/>
            <person name="Haridas S."/>
            <person name="Kuo A."/>
            <person name="Mondo S."/>
            <person name="Pangilinan J."/>
            <person name="Riley R."/>
            <person name="Labutti K."/>
            <person name="Andreopoulos B."/>
            <person name="Lipzen A."/>
            <person name="Chen C."/>
            <person name="Yanf M."/>
            <person name="Daum C."/>
            <person name="Ng V."/>
            <person name="Clum A."/>
            <person name="Ohm R."/>
            <person name="Martin F."/>
            <person name="Silar P."/>
            <person name="Natvig D."/>
            <person name="Lalanne C."/>
            <person name="Gautier V."/>
            <person name="Ament-Velasquez S.L."/>
            <person name="Kruys A."/>
            <person name="Hutchinson M.I."/>
            <person name="Powell A.J."/>
            <person name="Barry K."/>
            <person name="Miller A.N."/>
            <person name="Grigoriev I.V."/>
            <person name="Debuchy R."/>
            <person name="Gladieux P."/>
            <person name="Thoren M.H."/>
            <person name="Johannesson H."/>
        </authorList>
    </citation>
    <scope>NUCLEOTIDE SEQUENCE</scope>
    <source>
        <strain evidence="3">CBS 990.96</strain>
    </source>
</reference>
<gene>
    <name evidence="3" type="ORF">QBC38DRAFT_488293</name>
</gene>
<keyword evidence="4" id="KW-1185">Reference proteome</keyword>
<feature type="region of interest" description="Disordered" evidence="1">
    <location>
        <begin position="149"/>
        <end position="171"/>
    </location>
</feature>
<proteinExistence type="predicted"/>
<reference evidence="3" key="1">
    <citation type="journal article" date="2023" name="Mol. Phylogenet. Evol.">
        <title>Genome-scale phylogeny and comparative genomics of the fungal order Sordariales.</title>
        <authorList>
            <person name="Hensen N."/>
            <person name="Bonometti L."/>
            <person name="Westerberg I."/>
            <person name="Brannstrom I.O."/>
            <person name="Guillou S."/>
            <person name="Cros-Aarteil S."/>
            <person name="Calhoun S."/>
            <person name="Haridas S."/>
            <person name="Kuo A."/>
            <person name="Mondo S."/>
            <person name="Pangilinan J."/>
            <person name="Riley R."/>
            <person name="LaButti K."/>
            <person name="Andreopoulos B."/>
            <person name="Lipzen A."/>
            <person name="Chen C."/>
            <person name="Yan M."/>
            <person name="Daum C."/>
            <person name="Ng V."/>
            <person name="Clum A."/>
            <person name="Steindorff A."/>
            <person name="Ohm R.A."/>
            <person name="Martin F."/>
            <person name="Silar P."/>
            <person name="Natvig D.O."/>
            <person name="Lalanne C."/>
            <person name="Gautier V."/>
            <person name="Ament-Velasquez S.L."/>
            <person name="Kruys A."/>
            <person name="Hutchinson M.I."/>
            <person name="Powell A.J."/>
            <person name="Barry K."/>
            <person name="Miller A.N."/>
            <person name="Grigoriev I.V."/>
            <person name="Debuchy R."/>
            <person name="Gladieux P."/>
            <person name="Hiltunen Thoren M."/>
            <person name="Johannesson H."/>
        </authorList>
    </citation>
    <scope>NUCLEOTIDE SEQUENCE</scope>
    <source>
        <strain evidence="3">CBS 990.96</strain>
    </source>
</reference>
<accession>A0AAN7GU12</accession>
<comment type="caution">
    <text evidence="3">The sequence shown here is derived from an EMBL/GenBank/DDBJ whole genome shotgun (WGS) entry which is preliminary data.</text>
</comment>
<dbReference type="Pfam" id="PF06985">
    <property type="entry name" value="HET"/>
    <property type="match status" value="1"/>
</dbReference>
<evidence type="ECO:0000313" key="3">
    <source>
        <dbReference type="EMBL" id="KAK4223130.1"/>
    </source>
</evidence>
<dbReference type="AlphaFoldDB" id="A0AAN7GU12"/>
<feature type="domain" description="Heterokaryon incompatibility" evidence="2">
    <location>
        <begin position="51"/>
        <end position="220"/>
    </location>
</feature>
<dbReference type="PANTHER" id="PTHR33112:SF10">
    <property type="entry name" value="TOL"/>
    <property type="match status" value="1"/>
</dbReference>
<evidence type="ECO:0000256" key="1">
    <source>
        <dbReference type="SAM" id="MobiDB-lite"/>
    </source>
</evidence>
<dbReference type="EMBL" id="MU865438">
    <property type="protein sequence ID" value="KAK4223130.1"/>
    <property type="molecule type" value="Genomic_DNA"/>
</dbReference>
<evidence type="ECO:0000313" key="4">
    <source>
        <dbReference type="Proteomes" id="UP001301958"/>
    </source>
</evidence>
<organism evidence="3 4">
    <name type="scientific">Podospora fimiseda</name>
    <dbReference type="NCBI Taxonomy" id="252190"/>
    <lineage>
        <taxon>Eukaryota</taxon>
        <taxon>Fungi</taxon>
        <taxon>Dikarya</taxon>
        <taxon>Ascomycota</taxon>
        <taxon>Pezizomycotina</taxon>
        <taxon>Sordariomycetes</taxon>
        <taxon>Sordariomycetidae</taxon>
        <taxon>Sordariales</taxon>
        <taxon>Podosporaceae</taxon>
        <taxon>Podospora</taxon>
    </lineage>
</organism>
<dbReference type="PANTHER" id="PTHR33112">
    <property type="entry name" value="DOMAIN PROTEIN, PUTATIVE-RELATED"/>
    <property type="match status" value="1"/>
</dbReference>
<protein>
    <submittedName>
        <fullName evidence="3">Heterokaryon incompatibility protein-domain-containing protein</fullName>
    </submittedName>
</protein>